<evidence type="ECO:0000256" key="1">
    <source>
        <dbReference type="ARBA" id="ARBA00004251"/>
    </source>
</evidence>
<proteinExistence type="predicted"/>
<dbReference type="InterPro" id="IPR032675">
    <property type="entry name" value="LRR_dom_sf"/>
</dbReference>
<dbReference type="PROSITE" id="PS50011">
    <property type="entry name" value="PROTEIN_KINASE_DOM"/>
    <property type="match status" value="1"/>
</dbReference>
<evidence type="ECO:0000256" key="3">
    <source>
        <dbReference type="ARBA" id="ARBA00022527"/>
    </source>
</evidence>
<sequence length="726" mass="80759">KSLRLFDVSMNNISGPLPEELCGLPLESLNLFENRLEGRLPEILGNSTTLVVIKLFGNKLTGPLPKDLGKYSPLRSLDLSDNHISGELPDNLCEKGELVELMTLNNNVSGKIPPRLGDCHSLLRIRFANNNYSGPIPENFWGLPNAYLMELANNSFSGPISPKIGNAKNLGLLLISHNNFSGRIPEEIGSLENLVEFSGDYNNFIGHLPDCITKMKRIGKLDLQSNMLSGELSSDLEAWQKLNELNLARNNFSGVIPQEIASLAGLNYLDLSSNQFSGEIPTGLQNLNLNVLNLSYNHLSGRLPSYFLTAVYKNSFLGNPELCKKEGGVCEKVKIKRREGGACIWLLRFVFILAGLMFILGVVLFHVRYKKFIRTRSLNDKSKWTVISFHKLSFNEDEILGGLDEDNVIGSGGSGQVYKVTLGNGEIVAVKKLWAEAARDRRSVDLEKDWNNDNGFDAEVKTLGKIRHKNIVKLWCCCTNGDSKLLVYEYMPHGSLGDMLHSSKRDALDWPTRYKIALDAAEGLSYLHHDCVPPIVHRDVKSNNILLDADFGARIADFGVAVAIDTSKDKSMSVVAGSCGYIAPEYAYTLKVKEKSDIYSYGMVILELVTGRRPTDPEFEENDLVKWVCNVLERKGINHVIDPKLHSCFHEEILKVLNIGLLCSSPLPINRPPMRIVVTLLQEARNGINSHSKSFKKDGRLSPIYDCEEESEHGNVVSNSPVRAFS</sequence>
<keyword evidence="3" id="KW-0723">Serine/threonine-protein kinase</keyword>
<dbReference type="Pfam" id="PF00069">
    <property type="entry name" value="Pkinase"/>
    <property type="match status" value="1"/>
</dbReference>
<evidence type="ECO:0000256" key="14">
    <source>
        <dbReference type="ARBA" id="ARBA00023180"/>
    </source>
</evidence>
<feature type="binding site" evidence="15">
    <location>
        <position position="432"/>
    </location>
    <ligand>
        <name>ATP</name>
        <dbReference type="ChEBI" id="CHEBI:30616"/>
    </ligand>
</feature>
<gene>
    <name evidence="19" type="primary">LOC111012254</name>
</gene>
<keyword evidence="10" id="KW-0418">Kinase</keyword>
<evidence type="ECO:0000313" key="18">
    <source>
        <dbReference type="Proteomes" id="UP000504603"/>
    </source>
</evidence>
<keyword evidence="8" id="KW-0677">Repeat</keyword>
<evidence type="ECO:0000256" key="5">
    <source>
        <dbReference type="ARBA" id="ARBA00022679"/>
    </source>
</evidence>
<organism evidence="18 19">
    <name type="scientific">Momordica charantia</name>
    <name type="common">Bitter gourd</name>
    <name type="synonym">Balsam pear</name>
    <dbReference type="NCBI Taxonomy" id="3673"/>
    <lineage>
        <taxon>Eukaryota</taxon>
        <taxon>Viridiplantae</taxon>
        <taxon>Streptophyta</taxon>
        <taxon>Embryophyta</taxon>
        <taxon>Tracheophyta</taxon>
        <taxon>Spermatophyta</taxon>
        <taxon>Magnoliopsida</taxon>
        <taxon>eudicotyledons</taxon>
        <taxon>Gunneridae</taxon>
        <taxon>Pentapetalae</taxon>
        <taxon>rosids</taxon>
        <taxon>fabids</taxon>
        <taxon>Cucurbitales</taxon>
        <taxon>Cucurbitaceae</taxon>
        <taxon>Momordiceae</taxon>
        <taxon>Momordica</taxon>
    </lineage>
</organism>
<dbReference type="Gene3D" id="1.10.510.10">
    <property type="entry name" value="Transferase(Phosphotransferase) domain 1"/>
    <property type="match status" value="1"/>
</dbReference>
<evidence type="ECO:0000256" key="4">
    <source>
        <dbReference type="ARBA" id="ARBA00022614"/>
    </source>
</evidence>
<dbReference type="PANTHER" id="PTHR48056">
    <property type="entry name" value="LRR RECEPTOR-LIKE SERINE/THREONINE-PROTEIN KINASE-RELATED"/>
    <property type="match status" value="1"/>
</dbReference>
<evidence type="ECO:0000256" key="11">
    <source>
        <dbReference type="ARBA" id="ARBA00022840"/>
    </source>
</evidence>
<dbReference type="GO" id="GO:0004674">
    <property type="term" value="F:protein serine/threonine kinase activity"/>
    <property type="evidence" value="ECO:0007669"/>
    <property type="project" value="UniProtKB-KW"/>
</dbReference>
<dbReference type="GeneID" id="111012254"/>
<dbReference type="Pfam" id="PF13855">
    <property type="entry name" value="LRR_8"/>
    <property type="match status" value="1"/>
</dbReference>
<keyword evidence="14" id="KW-0325">Glycoprotein</keyword>
<dbReference type="GO" id="GO:0005886">
    <property type="term" value="C:plasma membrane"/>
    <property type="evidence" value="ECO:0007669"/>
    <property type="project" value="UniProtKB-SubCell"/>
</dbReference>
<keyword evidence="18" id="KW-1185">Reference proteome</keyword>
<dbReference type="FunFam" id="3.80.10.10:FF:000215">
    <property type="entry name" value="Receptor-like protein kinase HSL1"/>
    <property type="match status" value="1"/>
</dbReference>
<keyword evidence="9 15" id="KW-0547">Nucleotide-binding</keyword>
<evidence type="ECO:0000259" key="17">
    <source>
        <dbReference type="PROSITE" id="PS50011"/>
    </source>
</evidence>
<dbReference type="SUPFAM" id="SSF56112">
    <property type="entry name" value="Protein kinase-like (PK-like)"/>
    <property type="match status" value="1"/>
</dbReference>
<evidence type="ECO:0000256" key="15">
    <source>
        <dbReference type="PROSITE-ProRule" id="PRU10141"/>
    </source>
</evidence>
<dbReference type="RefSeq" id="XP_022142026.1">
    <property type="nucleotide sequence ID" value="XM_022286334.1"/>
</dbReference>
<dbReference type="EC" id="2.7.11.1" evidence="2"/>
<dbReference type="PANTHER" id="PTHR48056:SF15">
    <property type="entry name" value="RECEPTOR-LIKE PROTEIN KINASE HSL1"/>
    <property type="match status" value="1"/>
</dbReference>
<dbReference type="Proteomes" id="UP000504603">
    <property type="component" value="Unplaced"/>
</dbReference>
<keyword evidence="11 15" id="KW-0067">ATP-binding</keyword>
<evidence type="ECO:0000256" key="9">
    <source>
        <dbReference type="ARBA" id="ARBA00022741"/>
    </source>
</evidence>
<dbReference type="InterPro" id="IPR011009">
    <property type="entry name" value="Kinase-like_dom_sf"/>
</dbReference>
<dbReference type="GO" id="GO:0005524">
    <property type="term" value="F:ATP binding"/>
    <property type="evidence" value="ECO:0007669"/>
    <property type="project" value="UniProtKB-UniRule"/>
</dbReference>
<accession>A0A6J1CKZ1</accession>
<protein>
    <recommendedName>
        <fullName evidence="2">non-specific serine/threonine protein kinase</fullName>
        <ecNumber evidence="2">2.7.11.1</ecNumber>
    </recommendedName>
</protein>
<evidence type="ECO:0000256" key="10">
    <source>
        <dbReference type="ARBA" id="ARBA00022777"/>
    </source>
</evidence>
<keyword evidence="6 16" id="KW-0812">Transmembrane</keyword>
<dbReference type="FunFam" id="1.10.510.10:FF:000201">
    <property type="entry name" value="Leucine-rich repeat receptor-like serine/threonine-protein kinase"/>
    <property type="match status" value="1"/>
</dbReference>
<dbReference type="InterPro" id="IPR001611">
    <property type="entry name" value="Leu-rich_rpt"/>
</dbReference>
<dbReference type="FunFam" id="3.30.200.20:FF:000711">
    <property type="entry name" value="Receptor-like protein kinase HSL1"/>
    <property type="match status" value="1"/>
</dbReference>
<evidence type="ECO:0000256" key="8">
    <source>
        <dbReference type="ARBA" id="ARBA00022737"/>
    </source>
</evidence>
<keyword evidence="7" id="KW-0732">Signal</keyword>
<evidence type="ECO:0000256" key="12">
    <source>
        <dbReference type="ARBA" id="ARBA00022989"/>
    </source>
</evidence>
<dbReference type="PROSITE" id="PS51450">
    <property type="entry name" value="LRR"/>
    <property type="match status" value="1"/>
</dbReference>
<dbReference type="Pfam" id="PF00560">
    <property type="entry name" value="LRR_1"/>
    <property type="match status" value="5"/>
</dbReference>
<dbReference type="OrthoDB" id="2021138at2759"/>
<dbReference type="SMART" id="SM00220">
    <property type="entry name" value="S_TKc"/>
    <property type="match status" value="1"/>
</dbReference>
<name>A0A6J1CKZ1_MOMCH</name>
<feature type="transmembrane region" description="Helical" evidence="16">
    <location>
        <begin position="345"/>
        <end position="367"/>
    </location>
</feature>
<evidence type="ECO:0000256" key="16">
    <source>
        <dbReference type="SAM" id="Phobius"/>
    </source>
</evidence>
<dbReference type="Gene3D" id="3.30.200.20">
    <property type="entry name" value="Phosphorylase Kinase, domain 1"/>
    <property type="match status" value="1"/>
</dbReference>
<keyword evidence="12 16" id="KW-1133">Transmembrane helix</keyword>
<evidence type="ECO:0000256" key="7">
    <source>
        <dbReference type="ARBA" id="ARBA00022729"/>
    </source>
</evidence>
<keyword evidence="4" id="KW-0433">Leucine-rich repeat</keyword>
<dbReference type="AlphaFoldDB" id="A0A6J1CKZ1"/>
<dbReference type="InterPro" id="IPR008271">
    <property type="entry name" value="Ser/Thr_kinase_AS"/>
</dbReference>
<evidence type="ECO:0000256" key="13">
    <source>
        <dbReference type="ARBA" id="ARBA00023136"/>
    </source>
</evidence>
<dbReference type="SUPFAM" id="SSF52058">
    <property type="entry name" value="L domain-like"/>
    <property type="match status" value="1"/>
</dbReference>
<evidence type="ECO:0000256" key="2">
    <source>
        <dbReference type="ARBA" id="ARBA00012513"/>
    </source>
</evidence>
<keyword evidence="13 16" id="KW-0472">Membrane</keyword>
<feature type="domain" description="Protein kinase" evidence="17">
    <location>
        <begin position="403"/>
        <end position="685"/>
    </location>
</feature>
<evidence type="ECO:0000256" key="6">
    <source>
        <dbReference type="ARBA" id="ARBA00022692"/>
    </source>
</evidence>
<dbReference type="InterPro" id="IPR000719">
    <property type="entry name" value="Prot_kinase_dom"/>
</dbReference>
<dbReference type="InterPro" id="IPR050647">
    <property type="entry name" value="Plant_LRR-RLKs"/>
</dbReference>
<keyword evidence="5" id="KW-0808">Transferase</keyword>
<dbReference type="KEGG" id="mcha:111012254"/>
<dbReference type="GO" id="GO:0033612">
    <property type="term" value="F:receptor serine/threonine kinase binding"/>
    <property type="evidence" value="ECO:0007669"/>
    <property type="project" value="TreeGrafter"/>
</dbReference>
<evidence type="ECO:0000313" key="19">
    <source>
        <dbReference type="RefSeq" id="XP_022142026.1"/>
    </source>
</evidence>
<dbReference type="Gene3D" id="3.80.10.10">
    <property type="entry name" value="Ribonuclease Inhibitor"/>
    <property type="match status" value="1"/>
</dbReference>
<dbReference type="PROSITE" id="PS00107">
    <property type="entry name" value="PROTEIN_KINASE_ATP"/>
    <property type="match status" value="1"/>
</dbReference>
<reference evidence="19" key="1">
    <citation type="submission" date="2025-08" db="UniProtKB">
        <authorList>
            <consortium name="RefSeq"/>
        </authorList>
    </citation>
    <scope>IDENTIFICATION</scope>
    <source>
        <strain evidence="19">OHB3-1</strain>
    </source>
</reference>
<dbReference type="InterPro" id="IPR017441">
    <property type="entry name" value="Protein_kinase_ATP_BS"/>
</dbReference>
<dbReference type="PROSITE" id="PS00108">
    <property type="entry name" value="PROTEIN_KINASE_ST"/>
    <property type="match status" value="1"/>
</dbReference>
<comment type="subcellular location">
    <subcellularLocation>
        <location evidence="1">Cell membrane</location>
        <topology evidence="1">Single-pass type I membrane protein</topology>
    </subcellularLocation>
</comment>
<feature type="non-terminal residue" evidence="19">
    <location>
        <position position="1"/>
    </location>
</feature>